<dbReference type="Proteomes" id="UP000515703">
    <property type="component" value="Chromosome"/>
</dbReference>
<feature type="DNA-binding region" description="H-T-H motif" evidence="2">
    <location>
        <begin position="32"/>
        <end position="51"/>
    </location>
</feature>
<dbReference type="KEGG" id="acht:bsdcttw_33610"/>
<dbReference type="InterPro" id="IPR023772">
    <property type="entry name" value="DNA-bd_HTH_TetR-type_CS"/>
</dbReference>
<evidence type="ECO:0000256" key="1">
    <source>
        <dbReference type="ARBA" id="ARBA00023125"/>
    </source>
</evidence>
<keyword evidence="1 2" id="KW-0238">DNA-binding</keyword>
<dbReference type="Gene3D" id="1.10.357.10">
    <property type="entry name" value="Tetracycline Repressor, domain 2"/>
    <property type="match status" value="1"/>
</dbReference>
<evidence type="ECO:0000313" key="4">
    <source>
        <dbReference type="EMBL" id="BCK00321.1"/>
    </source>
</evidence>
<gene>
    <name evidence="4" type="ORF">bsdcttw_33610</name>
</gene>
<dbReference type="SUPFAM" id="SSF46689">
    <property type="entry name" value="Homeodomain-like"/>
    <property type="match status" value="1"/>
</dbReference>
<dbReference type="InterPro" id="IPR050624">
    <property type="entry name" value="HTH-type_Tx_Regulator"/>
</dbReference>
<dbReference type="PANTHER" id="PTHR43479">
    <property type="entry name" value="ACREF/ENVCD OPERON REPRESSOR-RELATED"/>
    <property type="match status" value="1"/>
</dbReference>
<dbReference type="PROSITE" id="PS50977">
    <property type="entry name" value="HTH_TETR_2"/>
    <property type="match status" value="1"/>
</dbReference>
<dbReference type="RefSeq" id="WP_185256009.1">
    <property type="nucleotide sequence ID" value="NZ_AP023368.1"/>
</dbReference>
<dbReference type="PANTHER" id="PTHR43479:SF11">
    <property type="entry name" value="ACREF_ENVCD OPERON REPRESSOR-RELATED"/>
    <property type="match status" value="1"/>
</dbReference>
<dbReference type="EMBL" id="AP023368">
    <property type="protein sequence ID" value="BCK00321.1"/>
    <property type="molecule type" value="Genomic_DNA"/>
</dbReference>
<evidence type="ECO:0000259" key="3">
    <source>
        <dbReference type="PROSITE" id="PS50977"/>
    </source>
</evidence>
<proteinExistence type="predicted"/>
<dbReference type="SUPFAM" id="SSF48498">
    <property type="entry name" value="Tetracyclin repressor-like, C-terminal domain"/>
    <property type="match status" value="1"/>
</dbReference>
<dbReference type="GO" id="GO:0003677">
    <property type="term" value="F:DNA binding"/>
    <property type="evidence" value="ECO:0007669"/>
    <property type="project" value="UniProtKB-UniRule"/>
</dbReference>
<dbReference type="AlphaFoldDB" id="A0A7I8DPI5"/>
<dbReference type="InterPro" id="IPR001647">
    <property type="entry name" value="HTH_TetR"/>
</dbReference>
<dbReference type="InterPro" id="IPR009057">
    <property type="entry name" value="Homeodomain-like_sf"/>
</dbReference>
<reference evidence="4 5" key="1">
    <citation type="submission" date="2020-08" db="EMBL/GenBank/DDBJ databases">
        <title>Draft genome sequencing of an Anaerocolumna strain isolated from anoxic soil subjected to BSD treatment.</title>
        <authorList>
            <person name="Uek A."/>
            <person name="Tonouchi A."/>
        </authorList>
    </citation>
    <scope>NUCLEOTIDE SEQUENCE [LARGE SCALE GENOMIC DNA]</scope>
    <source>
        <strain evidence="4 5">CTTW</strain>
    </source>
</reference>
<organism evidence="4 5">
    <name type="scientific">Anaerocolumna chitinilytica</name>
    <dbReference type="NCBI Taxonomy" id="1727145"/>
    <lineage>
        <taxon>Bacteria</taxon>
        <taxon>Bacillati</taxon>
        <taxon>Bacillota</taxon>
        <taxon>Clostridia</taxon>
        <taxon>Lachnospirales</taxon>
        <taxon>Lachnospiraceae</taxon>
        <taxon>Anaerocolumna</taxon>
    </lineage>
</organism>
<evidence type="ECO:0000313" key="5">
    <source>
        <dbReference type="Proteomes" id="UP000515703"/>
    </source>
</evidence>
<dbReference type="PRINTS" id="PR00455">
    <property type="entry name" value="HTHTETR"/>
</dbReference>
<sequence>MEKFENLPDEKQNTIIDAALKIFATNGYKKASISDIATKAGISKAMVFHYFGTKKELYLYLIRLCYSIITNEINENFNRNITDFFERITLASDIKIAAMKKHTAILAFLTSIYFETDEEVRKDIEVMLAEGEEFRNHLALDDLDTSKFKENIDVNLVMKMLVWMAEGFSNDLNLKGEFDLDTMCKEFYKCLDLLKENLYKTP</sequence>
<evidence type="ECO:0000256" key="2">
    <source>
        <dbReference type="PROSITE-ProRule" id="PRU00335"/>
    </source>
</evidence>
<keyword evidence="5" id="KW-1185">Reference proteome</keyword>
<name>A0A7I8DPI5_9FIRM</name>
<accession>A0A7I8DPI5</accession>
<protein>
    <submittedName>
        <fullName evidence="4">TetR family transcriptional regulator</fullName>
    </submittedName>
</protein>
<dbReference type="Pfam" id="PF00440">
    <property type="entry name" value="TetR_N"/>
    <property type="match status" value="1"/>
</dbReference>
<dbReference type="Gene3D" id="1.10.10.60">
    <property type="entry name" value="Homeodomain-like"/>
    <property type="match status" value="1"/>
</dbReference>
<reference evidence="4 5" key="2">
    <citation type="submission" date="2020-08" db="EMBL/GenBank/DDBJ databases">
        <authorList>
            <person name="Ueki A."/>
            <person name="Tonouchi A."/>
        </authorList>
    </citation>
    <scope>NUCLEOTIDE SEQUENCE [LARGE SCALE GENOMIC DNA]</scope>
    <source>
        <strain evidence="4 5">CTTW</strain>
    </source>
</reference>
<dbReference type="InterPro" id="IPR036271">
    <property type="entry name" value="Tet_transcr_reg_TetR-rel_C_sf"/>
</dbReference>
<dbReference type="PROSITE" id="PS01081">
    <property type="entry name" value="HTH_TETR_1"/>
    <property type="match status" value="1"/>
</dbReference>
<feature type="domain" description="HTH tetR-type" evidence="3">
    <location>
        <begin position="9"/>
        <end position="69"/>
    </location>
</feature>